<dbReference type="Proteomes" id="UP001318682">
    <property type="component" value="Chromosome"/>
</dbReference>
<dbReference type="EMBL" id="CP143423">
    <property type="protein sequence ID" value="WVX49097.1"/>
    <property type="molecule type" value="Genomic_DNA"/>
</dbReference>
<evidence type="ECO:0000313" key="1">
    <source>
        <dbReference type="EMBL" id="WVX49097.1"/>
    </source>
</evidence>
<organism evidence="1 2">
    <name type="scientific">Roseobacter fucihabitans</name>
    <dbReference type="NCBI Taxonomy" id="1537242"/>
    <lineage>
        <taxon>Bacteria</taxon>
        <taxon>Pseudomonadati</taxon>
        <taxon>Pseudomonadota</taxon>
        <taxon>Alphaproteobacteria</taxon>
        <taxon>Rhodobacterales</taxon>
        <taxon>Roseobacteraceae</taxon>
        <taxon>Roseobacter</taxon>
    </lineage>
</organism>
<evidence type="ECO:0000313" key="2">
    <source>
        <dbReference type="Proteomes" id="UP001318682"/>
    </source>
</evidence>
<gene>
    <name evidence="1" type="ORF">ROLI_021830</name>
</gene>
<reference evidence="2" key="1">
    <citation type="submission" date="2024-01" db="EMBL/GenBank/DDBJ databases">
        <title>Roseobacter fucihabitans sp. nov., isolated from the brown alga Fucus spiralis.</title>
        <authorList>
            <person name="Hahnke S."/>
            <person name="Berger M."/>
            <person name="Schlingloff A."/>
            <person name="Athale I."/>
            <person name="Neumann-Schaal M."/>
            <person name="Adenaya A."/>
            <person name="Poehlein A."/>
            <person name="Daniel R."/>
            <person name="Pertersen J."/>
            <person name="Brinkhoff T."/>
        </authorList>
    </citation>
    <scope>NUCLEOTIDE SEQUENCE [LARGE SCALE GENOMIC DNA]</scope>
    <source>
        <strain evidence="2">B14</strain>
    </source>
</reference>
<accession>A0ABZ2BT21</accession>
<dbReference type="RefSeq" id="WP_187431880.1">
    <property type="nucleotide sequence ID" value="NZ_CP143423.1"/>
</dbReference>
<name>A0ABZ2BT21_9RHOB</name>
<sequence>MTDSYWAICALRDIQKSLDTQKYDVATHHIDDAINAITARDAQSDPAPEA</sequence>
<proteinExistence type="predicted"/>
<protein>
    <submittedName>
        <fullName evidence="1">Uncharacterized protein</fullName>
    </submittedName>
</protein>
<keyword evidence="2" id="KW-1185">Reference proteome</keyword>